<dbReference type="PANTHER" id="PTHR35046:SF9">
    <property type="entry name" value="RNA-DIRECTED DNA POLYMERASE"/>
    <property type="match status" value="1"/>
</dbReference>
<comment type="caution">
    <text evidence="3">The sequence shown here is derived from an EMBL/GenBank/DDBJ whole genome shotgun (WGS) entry which is preliminary data.</text>
</comment>
<keyword evidence="4" id="KW-1185">Reference proteome</keyword>
<dbReference type="CDD" id="cd00303">
    <property type="entry name" value="retropepsin_like"/>
    <property type="match status" value="1"/>
</dbReference>
<accession>A0A371HAM0</accession>
<protein>
    <recommendedName>
        <fullName evidence="2">Tf2-1-like SH3-like domain-containing protein</fullName>
    </recommendedName>
</protein>
<sequence>MCERFVPSFYTKDLFIKLQRMYQEYKTVEEMEVTLIRSQVVESQEANMTIPLCLHWFTKPQRDGRRSYLNTNHSWKGKERREDKPRKDKSPKKGNAPSQGQKQEVNIFTPNTSKSSNIKCFKCLGKGHTASQFPNKRTMILKENGEIESESSQEESTSESQFSSEEAPYEEDLLMKLPNSKRKYFSFLGKCCSLIIDYGSSVNVASLRMEKLSISTLPHPKPYKLQWLSKQGETIVLLAITLGKYKDEILCDMVPMEATHIHLGRPLQYHRKVTHDGVTNKFSLYTWVITGRDSIFVVVDRSFKMAYFIPCHAVDDASHVVNLFFNEVVRMHDLPKTIVLDMEFLSHFWRPFVKGELDLNRNLLDIKHNKAEALQGPITRGRLKRLKAKILKDIDLRPRGDGPFKVLKMINDNAYMLDVPQNYGRSTNFNVSNLSPLGFKYPKSKLEDKFFSTRGA</sequence>
<feature type="region of interest" description="Disordered" evidence="1">
    <location>
        <begin position="145"/>
        <end position="168"/>
    </location>
</feature>
<dbReference type="OrthoDB" id="1747743at2759"/>
<dbReference type="EMBL" id="QJKJ01003122">
    <property type="protein sequence ID" value="RDX99852.1"/>
    <property type="molecule type" value="Genomic_DNA"/>
</dbReference>
<dbReference type="InterPro" id="IPR012337">
    <property type="entry name" value="RNaseH-like_sf"/>
</dbReference>
<dbReference type="InterPro" id="IPR036397">
    <property type="entry name" value="RNaseH_sf"/>
</dbReference>
<gene>
    <name evidence="3" type="ORF">CR513_17032</name>
</gene>
<proteinExistence type="predicted"/>
<dbReference type="Gene3D" id="3.30.420.10">
    <property type="entry name" value="Ribonuclease H-like superfamily/Ribonuclease H"/>
    <property type="match status" value="1"/>
</dbReference>
<feature type="region of interest" description="Disordered" evidence="1">
    <location>
        <begin position="65"/>
        <end position="111"/>
    </location>
</feature>
<organism evidence="3 4">
    <name type="scientific">Mucuna pruriens</name>
    <name type="common">Velvet bean</name>
    <name type="synonym">Dolichos pruriens</name>
    <dbReference type="NCBI Taxonomy" id="157652"/>
    <lineage>
        <taxon>Eukaryota</taxon>
        <taxon>Viridiplantae</taxon>
        <taxon>Streptophyta</taxon>
        <taxon>Embryophyta</taxon>
        <taxon>Tracheophyta</taxon>
        <taxon>Spermatophyta</taxon>
        <taxon>Magnoliopsida</taxon>
        <taxon>eudicotyledons</taxon>
        <taxon>Gunneridae</taxon>
        <taxon>Pentapetalae</taxon>
        <taxon>rosids</taxon>
        <taxon>fabids</taxon>
        <taxon>Fabales</taxon>
        <taxon>Fabaceae</taxon>
        <taxon>Papilionoideae</taxon>
        <taxon>50 kb inversion clade</taxon>
        <taxon>NPAAA clade</taxon>
        <taxon>indigoferoid/millettioid clade</taxon>
        <taxon>Phaseoleae</taxon>
        <taxon>Mucuna</taxon>
    </lineage>
</organism>
<dbReference type="Pfam" id="PF24626">
    <property type="entry name" value="SH3_Tf2-1"/>
    <property type="match status" value="1"/>
</dbReference>
<evidence type="ECO:0000313" key="3">
    <source>
        <dbReference type="EMBL" id="RDX99852.1"/>
    </source>
</evidence>
<dbReference type="PANTHER" id="PTHR35046">
    <property type="entry name" value="ZINC KNUCKLE (CCHC-TYPE) FAMILY PROTEIN"/>
    <property type="match status" value="1"/>
</dbReference>
<dbReference type="Proteomes" id="UP000257109">
    <property type="component" value="Unassembled WGS sequence"/>
</dbReference>
<feature type="compositionally biased region" description="Acidic residues" evidence="1">
    <location>
        <begin position="146"/>
        <end position="157"/>
    </location>
</feature>
<feature type="compositionally biased region" description="Basic and acidic residues" evidence="1">
    <location>
        <begin position="76"/>
        <end position="88"/>
    </location>
</feature>
<reference evidence="3" key="1">
    <citation type="submission" date="2018-05" db="EMBL/GenBank/DDBJ databases">
        <title>Draft genome of Mucuna pruriens seed.</title>
        <authorList>
            <person name="Nnadi N.E."/>
            <person name="Vos R."/>
            <person name="Hasami M.H."/>
            <person name="Devisetty U.K."/>
            <person name="Aguiy J.C."/>
        </authorList>
    </citation>
    <scope>NUCLEOTIDE SEQUENCE [LARGE SCALE GENOMIC DNA]</scope>
    <source>
        <strain evidence="3">JCA_2017</strain>
    </source>
</reference>
<dbReference type="GO" id="GO:0003676">
    <property type="term" value="F:nucleic acid binding"/>
    <property type="evidence" value="ECO:0007669"/>
    <property type="project" value="InterPro"/>
</dbReference>
<dbReference type="AlphaFoldDB" id="A0A371HAM0"/>
<dbReference type="SUPFAM" id="SSF53098">
    <property type="entry name" value="Ribonuclease H-like"/>
    <property type="match status" value="1"/>
</dbReference>
<evidence type="ECO:0000259" key="2">
    <source>
        <dbReference type="Pfam" id="PF24626"/>
    </source>
</evidence>
<feature type="non-terminal residue" evidence="3">
    <location>
        <position position="1"/>
    </location>
</feature>
<feature type="domain" description="Tf2-1-like SH3-like" evidence="2">
    <location>
        <begin position="395"/>
        <end position="436"/>
    </location>
</feature>
<evidence type="ECO:0000256" key="1">
    <source>
        <dbReference type="SAM" id="MobiDB-lite"/>
    </source>
</evidence>
<dbReference type="InterPro" id="IPR056924">
    <property type="entry name" value="SH3_Tf2-1"/>
</dbReference>
<evidence type="ECO:0000313" key="4">
    <source>
        <dbReference type="Proteomes" id="UP000257109"/>
    </source>
</evidence>
<feature type="compositionally biased region" description="Polar residues" evidence="1">
    <location>
        <begin position="96"/>
        <end position="111"/>
    </location>
</feature>
<name>A0A371HAM0_MUCPR</name>